<evidence type="ECO:0000256" key="8">
    <source>
        <dbReference type="ARBA" id="ARBA00022989"/>
    </source>
</evidence>
<keyword evidence="8 11" id="KW-1133">Transmembrane helix</keyword>
<evidence type="ECO:0000256" key="5">
    <source>
        <dbReference type="ARBA" id="ARBA00022519"/>
    </source>
</evidence>
<reference evidence="13 14" key="5">
    <citation type="journal article" date="2010" name="Appl. Environ. Microbiol.">
        <title>phrR-like gene praR of Azorhizobium caulinodans ORS571 is essential for symbiosis with Sesbania rostrata and is involved in expression of reb genes.</title>
        <authorList>
            <person name="Akiba N."/>
            <person name="Aono T."/>
            <person name="Toyazaki H."/>
            <person name="Sato S."/>
            <person name="Oyaizu H."/>
        </authorList>
    </citation>
    <scope>NUCLEOTIDE SEQUENCE [LARGE SCALE GENOMIC DNA]</scope>
    <source>
        <strain evidence="14">ATCC 43989 / DSM 5975 / JCM 20966 / LMG 6465 / NBRC 14845 / NCIMB 13405 / ORS 571</strain>
    </source>
</reference>
<keyword evidence="7" id="KW-0653">Protein transport</keyword>
<proteinExistence type="inferred from homology"/>
<evidence type="ECO:0000259" key="12">
    <source>
        <dbReference type="PROSITE" id="PS52015"/>
    </source>
</evidence>
<gene>
    <name evidence="13" type="ordered locus">AZC_1260</name>
</gene>
<dbReference type="RefSeq" id="WP_012169791.1">
    <property type="nucleotide sequence ID" value="NC_009937.1"/>
</dbReference>
<dbReference type="GO" id="GO:0098797">
    <property type="term" value="C:plasma membrane protein complex"/>
    <property type="evidence" value="ECO:0007669"/>
    <property type="project" value="TreeGrafter"/>
</dbReference>
<dbReference type="InterPro" id="IPR006260">
    <property type="entry name" value="TonB/TolA_C"/>
</dbReference>
<feature type="compositionally biased region" description="Low complexity" evidence="10">
    <location>
        <begin position="172"/>
        <end position="190"/>
    </location>
</feature>
<dbReference type="eggNOG" id="COG0810">
    <property type="taxonomic scope" value="Bacteria"/>
</dbReference>
<keyword evidence="14" id="KW-1185">Reference proteome</keyword>
<reference evidence="13 14" key="6">
    <citation type="journal article" date="2011" name="Appl. Environ. Microbiol.">
        <title>Involvement of the azorhizobial chromosome partition gene (parA) in the onset of bacteroid differentiation during Sesbania rostrata stem nodule development.</title>
        <authorList>
            <person name="Liu CT."/>
            <person name="Lee KB."/>
            <person name="Wang YS."/>
            <person name="Peng MH."/>
            <person name="Lee KT."/>
            <person name="Suzuki S."/>
            <person name="Suzuki T."/>
            <person name="Oyaizu H."/>
        </authorList>
    </citation>
    <scope>NUCLEOTIDE SEQUENCE [LARGE SCALE GENOMIC DNA]</scope>
    <source>
        <strain evidence="14">ATCC 43989 / DSM 5975 / JCM 20966 / LMG 6465 / NBRC 14845 / NCIMB 13405 / ORS 571</strain>
    </source>
</reference>
<feature type="compositionally biased region" description="Basic and acidic residues" evidence="10">
    <location>
        <begin position="142"/>
        <end position="152"/>
    </location>
</feature>
<dbReference type="EMBL" id="AP009384">
    <property type="protein sequence ID" value="BAF87258.1"/>
    <property type="molecule type" value="Genomic_DNA"/>
</dbReference>
<dbReference type="Proteomes" id="UP000000270">
    <property type="component" value="Chromosome"/>
</dbReference>
<dbReference type="Gene3D" id="3.30.1150.10">
    <property type="match status" value="1"/>
</dbReference>
<feature type="compositionally biased region" description="Pro residues" evidence="10">
    <location>
        <begin position="127"/>
        <end position="141"/>
    </location>
</feature>
<dbReference type="HOGENOM" id="CLU_076333_2_0_5"/>
<keyword evidence="5" id="KW-0997">Cell inner membrane</keyword>
<dbReference type="Pfam" id="PF03544">
    <property type="entry name" value="TonB_C"/>
    <property type="match status" value="1"/>
</dbReference>
<evidence type="ECO:0000256" key="11">
    <source>
        <dbReference type="SAM" id="Phobius"/>
    </source>
</evidence>
<dbReference type="InterPro" id="IPR051045">
    <property type="entry name" value="TonB-dependent_transducer"/>
</dbReference>
<comment type="similarity">
    <text evidence="2">Belongs to the TonB family.</text>
</comment>
<keyword evidence="4" id="KW-1003">Cell membrane</keyword>
<dbReference type="InterPro" id="IPR037682">
    <property type="entry name" value="TonB_C"/>
</dbReference>
<evidence type="ECO:0000256" key="10">
    <source>
        <dbReference type="SAM" id="MobiDB-lite"/>
    </source>
</evidence>
<protein>
    <submittedName>
        <fullName evidence="13">C-terminal TonB protein</fullName>
    </submittedName>
</protein>
<dbReference type="PANTHER" id="PTHR33446:SF2">
    <property type="entry name" value="PROTEIN TONB"/>
    <property type="match status" value="1"/>
</dbReference>
<sequence>MTATYPHHHHEHHGPLPVGRWVLAGALILAIHGGAVYAGLKWHKVEGISEPPPAAVMIDLAPLPVAPPSETEDVAPGPQMVQAPEPVPDAPDTMEDSTPPPTPEVVEEPIEKMPDLPTPPVMAEAVLPPPRPIVQEPPPPQKKPEEKKPEKKASRRPAAPVTSAAPKLDAPTSNAIAAPSAGASSSASTAPATWRSMIVGHLNRYKRYPSEARAKREEGTARLRFTIDRAGRVIGASLAGTSGHALLDEETLEMVRRASPFPAPPAEVAGASITFTVPVDFNVR</sequence>
<evidence type="ECO:0000256" key="6">
    <source>
        <dbReference type="ARBA" id="ARBA00022692"/>
    </source>
</evidence>
<reference evidence="13 14" key="4">
    <citation type="journal article" date="2009" name="Appl. Environ. Microbiol.">
        <title>Comparative genome-wide transcriptional profiling of Azorhizobium caulinodans ORS571 grown under free-living and symbiotic conditions.</title>
        <authorList>
            <person name="Tsukada S."/>
            <person name="Aono T."/>
            <person name="Akiba N."/>
            <person name="Lee KB."/>
            <person name="Liu CT."/>
            <person name="Toyazaki H."/>
            <person name="Oyaizu H."/>
        </authorList>
    </citation>
    <scope>NUCLEOTIDE SEQUENCE [LARGE SCALE GENOMIC DNA]</scope>
    <source>
        <strain evidence="14">ATCC 43989 / DSM 5975 / JCM 20966 / LMG 6465 / NBRC 14845 / NCIMB 13405 / ORS 571</strain>
    </source>
</reference>
<evidence type="ECO:0000313" key="13">
    <source>
        <dbReference type="EMBL" id="BAF87258.1"/>
    </source>
</evidence>
<dbReference type="GO" id="GO:0055085">
    <property type="term" value="P:transmembrane transport"/>
    <property type="evidence" value="ECO:0007669"/>
    <property type="project" value="InterPro"/>
</dbReference>
<feature type="transmembrane region" description="Helical" evidence="11">
    <location>
        <begin position="20"/>
        <end position="40"/>
    </location>
</feature>
<dbReference type="AlphaFoldDB" id="A8I0I0"/>
<feature type="region of interest" description="Disordered" evidence="10">
    <location>
        <begin position="67"/>
        <end position="190"/>
    </location>
</feature>
<evidence type="ECO:0000256" key="2">
    <source>
        <dbReference type="ARBA" id="ARBA00006555"/>
    </source>
</evidence>
<dbReference type="KEGG" id="azc:AZC_1260"/>
<evidence type="ECO:0000256" key="1">
    <source>
        <dbReference type="ARBA" id="ARBA00004383"/>
    </source>
</evidence>
<feature type="domain" description="TonB C-terminal" evidence="12">
    <location>
        <begin position="193"/>
        <end position="284"/>
    </location>
</feature>
<comment type="subcellular location">
    <subcellularLocation>
        <location evidence="1">Cell inner membrane</location>
        <topology evidence="1">Single-pass membrane protein</topology>
        <orientation evidence="1">Periplasmic side</orientation>
    </subcellularLocation>
</comment>
<reference evidence="13 14" key="3">
    <citation type="journal article" date="2008" name="BMC Genomics">
        <title>The genome of the versatile nitrogen fixer Azorhizobium caulinodans ORS571.</title>
        <authorList>
            <person name="Lee KB."/>
            <person name="Backer P.D."/>
            <person name="Aono T."/>
            <person name="Liu CT."/>
            <person name="Suzuki S."/>
            <person name="Suzuki T."/>
            <person name="Kaneko T."/>
            <person name="Yamada M."/>
            <person name="Tabata S."/>
            <person name="Kupfer D.M."/>
            <person name="Najar F.Z."/>
            <person name="Wiley G.B."/>
            <person name="Roe B."/>
            <person name="Binnewies T.T."/>
            <person name="Ussery D.W."/>
            <person name="D'Haeze W."/>
            <person name="Herder J.D."/>
            <person name="Gevers D."/>
            <person name="Vereecke D."/>
            <person name="Holsters M."/>
            <person name="Oyaizu H."/>
        </authorList>
    </citation>
    <scope>NUCLEOTIDE SEQUENCE [LARGE SCALE GENOMIC DNA]</scope>
    <source>
        <strain evidence="14">ATCC 43989 / DSM 5975 / JCM 20966 / LMG 6465 / NBRC 14845 / NCIMB 13405 / ORS 571</strain>
    </source>
</reference>
<accession>A8I0I0</accession>
<keyword evidence="6 11" id="KW-0812">Transmembrane</keyword>
<evidence type="ECO:0000256" key="4">
    <source>
        <dbReference type="ARBA" id="ARBA00022475"/>
    </source>
</evidence>
<name>A8I0I0_AZOC5</name>
<reference evidence="13 14" key="1">
    <citation type="journal article" date="2007" name="Appl. Environ. Microbiol.">
        <title>Rhizobial factors required for stem nodule maturation and maintenance in Sesbania rostrata-Azorhizobium caulinodans ORS571 symbiosis.</title>
        <authorList>
            <person name="Suzuki S."/>
            <person name="Aono T."/>
            <person name="Lee KB."/>
            <person name="Suzuki T."/>
            <person name="Liu CT."/>
            <person name="Miwa H."/>
            <person name="Wakao S."/>
            <person name="Iki T."/>
            <person name="Oyaizu H."/>
        </authorList>
    </citation>
    <scope>NUCLEOTIDE SEQUENCE [LARGE SCALE GENOMIC DNA]</scope>
    <source>
        <strain evidence="14">ATCC 43989 / DSM 5975 / JCM 20966 / LMG 6465 / NBRC 14845 / NCIMB 13405 / ORS 571</strain>
    </source>
</reference>
<organism evidence="13 14">
    <name type="scientific">Azorhizobium caulinodans (strain ATCC 43989 / DSM 5975 / JCM 20966 / LMG 6465 / NBRC 14845 / NCIMB 13405 / ORS 571)</name>
    <dbReference type="NCBI Taxonomy" id="438753"/>
    <lineage>
        <taxon>Bacteria</taxon>
        <taxon>Pseudomonadati</taxon>
        <taxon>Pseudomonadota</taxon>
        <taxon>Alphaproteobacteria</taxon>
        <taxon>Hyphomicrobiales</taxon>
        <taxon>Xanthobacteraceae</taxon>
        <taxon>Azorhizobium</taxon>
    </lineage>
</organism>
<evidence type="ECO:0000256" key="9">
    <source>
        <dbReference type="ARBA" id="ARBA00023136"/>
    </source>
</evidence>
<keyword evidence="3" id="KW-0813">Transport</keyword>
<dbReference type="PANTHER" id="PTHR33446">
    <property type="entry name" value="PROTEIN TONB-RELATED"/>
    <property type="match status" value="1"/>
</dbReference>
<reference evidence="14" key="2">
    <citation type="submission" date="2007-04" db="EMBL/GenBank/DDBJ databases">
        <title>Complete genome sequence of the nitrogen-fixing bacterium Azorhizobium caulinodans ORS571.</title>
        <authorList>
            <person name="Lee K.B."/>
            <person name="Backer P.D."/>
            <person name="Aono T."/>
            <person name="Liu C.T."/>
            <person name="Suzuki S."/>
            <person name="Suzuki T."/>
            <person name="Kaneko T."/>
            <person name="Yamada M."/>
            <person name="Tabata S."/>
            <person name="Kupfer D.M."/>
            <person name="Najar F.Z."/>
            <person name="Wiley G.B."/>
            <person name="Roe B."/>
            <person name="Binnewies T."/>
            <person name="Ussery D."/>
            <person name="Vereecke D."/>
            <person name="Gevers D."/>
            <person name="Holsters M."/>
            <person name="Oyaizu H."/>
        </authorList>
    </citation>
    <scope>NUCLEOTIDE SEQUENCE [LARGE SCALE GENOMIC DNA]</scope>
    <source>
        <strain evidence="14">ATCC 43989 / DSM 5975 / JCM 20966 / LMG 6465 / NBRC 14845 / NCIMB 13405 / ORS 571</strain>
    </source>
</reference>
<dbReference type="NCBIfam" id="TIGR01352">
    <property type="entry name" value="tonB_Cterm"/>
    <property type="match status" value="1"/>
</dbReference>
<dbReference type="STRING" id="438753.AZC_1260"/>
<evidence type="ECO:0000313" key="14">
    <source>
        <dbReference type="Proteomes" id="UP000000270"/>
    </source>
</evidence>
<dbReference type="SUPFAM" id="SSF74653">
    <property type="entry name" value="TolA/TonB C-terminal domain"/>
    <property type="match status" value="1"/>
</dbReference>
<evidence type="ECO:0000256" key="3">
    <source>
        <dbReference type="ARBA" id="ARBA00022448"/>
    </source>
</evidence>
<dbReference type="GO" id="GO:0031992">
    <property type="term" value="F:energy transducer activity"/>
    <property type="evidence" value="ECO:0007669"/>
    <property type="project" value="TreeGrafter"/>
</dbReference>
<dbReference type="PROSITE" id="PS52015">
    <property type="entry name" value="TONB_CTD"/>
    <property type="match status" value="1"/>
</dbReference>
<keyword evidence="9 11" id="KW-0472">Membrane</keyword>
<dbReference type="GO" id="GO:0015031">
    <property type="term" value="P:protein transport"/>
    <property type="evidence" value="ECO:0007669"/>
    <property type="project" value="UniProtKB-KW"/>
</dbReference>
<evidence type="ECO:0000256" key="7">
    <source>
        <dbReference type="ARBA" id="ARBA00022927"/>
    </source>
</evidence>